<keyword evidence="1" id="KW-1133">Transmembrane helix</keyword>
<feature type="transmembrane region" description="Helical" evidence="1">
    <location>
        <begin position="12"/>
        <end position="32"/>
    </location>
</feature>
<protein>
    <recommendedName>
        <fullName evidence="2">DUF6867 domain-containing protein</fullName>
    </recommendedName>
</protein>
<dbReference type="Proteomes" id="UP000289708">
    <property type="component" value="Unassembled WGS sequence"/>
</dbReference>
<dbReference type="EMBL" id="RYFI01000011">
    <property type="protein sequence ID" value="RXF73001.1"/>
    <property type="molecule type" value="Genomic_DNA"/>
</dbReference>
<keyword evidence="1" id="KW-0472">Membrane</keyword>
<evidence type="ECO:0000256" key="1">
    <source>
        <dbReference type="SAM" id="Phobius"/>
    </source>
</evidence>
<organism evidence="3 4">
    <name type="scientific">Hansschlegelia zhihuaiae</name>
    <dbReference type="NCBI Taxonomy" id="405005"/>
    <lineage>
        <taxon>Bacteria</taxon>
        <taxon>Pseudomonadati</taxon>
        <taxon>Pseudomonadota</taxon>
        <taxon>Alphaproteobacteria</taxon>
        <taxon>Hyphomicrobiales</taxon>
        <taxon>Methylopilaceae</taxon>
        <taxon>Hansschlegelia</taxon>
    </lineage>
</organism>
<accession>A0A4Q0MHE6</accession>
<dbReference type="OrthoDB" id="9806174at2"/>
<comment type="caution">
    <text evidence="3">The sequence shown here is derived from an EMBL/GenBank/DDBJ whole genome shotgun (WGS) entry which is preliminary data.</text>
</comment>
<proteinExistence type="predicted"/>
<feature type="transmembrane region" description="Helical" evidence="1">
    <location>
        <begin position="41"/>
        <end position="59"/>
    </location>
</feature>
<gene>
    <name evidence="3" type="ORF">EK403_12755</name>
</gene>
<sequence length="127" mass="14099">MGLIWEISLAEFAFVTLILGCGAAWLAGRAIAGAWEPWWKAALWMVPLAAAVRFIHYALFSGSLLTLHFYLVDLVFLVAAVLTGHRTTLAKRMVRQYAWLYERSGPFGWRARRGEGVTDDAGDANIA</sequence>
<dbReference type="AlphaFoldDB" id="A0A4Q0MHE6"/>
<name>A0A4Q0MHE6_9HYPH</name>
<feature type="domain" description="DUF6867" evidence="2">
    <location>
        <begin position="9"/>
        <end position="112"/>
    </location>
</feature>
<evidence type="ECO:0000313" key="4">
    <source>
        <dbReference type="Proteomes" id="UP000289708"/>
    </source>
</evidence>
<feature type="transmembrane region" description="Helical" evidence="1">
    <location>
        <begin position="65"/>
        <end position="85"/>
    </location>
</feature>
<dbReference type="Pfam" id="PF21741">
    <property type="entry name" value="DUF6867"/>
    <property type="match status" value="1"/>
</dbReference>
<dbReference type="InterPro" id="IPR049201">
    <property type="entry name" value="DUF6867"/>
</dbReference>
<evidence type="ECO:0000259" key="2">
    <source>
        <dbReference type="Pfam" id="PF21741"/>
    </source>
</evidence>
<evidence type="ECO:0000313" key="3">
    <source>
        <dbReference type="EMBL" id="RXF73001.1"/>
    </source>
</evidence>
<reference evidence="3 4" key="1">
    <citation type="submission" date="2018-12" db="EMBL/GenBank/DDBJ databases">
        <title>bacterium Hansschlegelia zhihuaiae S113.</title>
        <authorList>
            <person name="He J."/>
        </authorList>
    </citation>
    <scope>NUCLEOTIDE SEQUENCE [LARGE SCALE GENOMIC DNA]</scope>
    <source>
        <strain evidence="3 4">S 113</strain>
    </source>
</reference>
<keyword evidence="1" id="KW-0812">Transmembrane</keyword>
<dbReference type="RefSeq" id="WP_128777861.1">
    <property type="nucleotide sequence ID" value="NZ_RYFI01000011.1"/>
</dbReference>
<keyword evidence="4" id="KW-1185">Reference proteome</keyword>